<evidence type="ECO:0000256" key="2">
    <source>
        <dbReference type="ARBA" id="ARBA00022741"/>
    </source>
</evidence>
<dbReference type="GO" id="GO:0000785">
    <property type="term" value="C:chromatin"/>
    <property type="evidence" value="ECO:0007669"/>
    <property type="project" value="TreeGrafter"/>
</dbReference>
<feature type="region of interest" description="Disordered" evidence="7">
    <location>
        <begin position="307"/>
        <end position="350"/>
    </location>
</feature>
<evidence type="ECO:0000259" key="8">
    <source>
        <dbReference type="PROSITE" id="PS50013"/>
    </source>
</evidence>
<dbReference type="GO" id="GO:0042393">
    <property type="term" value="F:histone binding"/>
    <property type="evidence" value="ECO:0007669"/>
    <property type="project" value="TreeGrafter"/>
</dbReference>
<dbReference type="SMART" id="SM00298">
    <property type="entry name" value="CHROMO"/>
    <property type="match status" value="2"/>
</dbReference>
<feature type="region of interest" description="Disordered" evidence="7">
    <location>
        <begin position="116"/>
        <end position="146"/>
    </location>
</feature>
<dbReference type="SMART" id="SM00249">
    <property type="entry name" value="PHD"/>
    <property type="match status" value="1"/>
</dbReference>
<reference evidence="9" key="1">
    <citation type="journal article" date="2021" name="J. Hered.">
        <title>Genome Assembly of Salicaceae Populus deltoides (Eastern Cottonwood) I-69 Based on Nanopore Sequencing and Hi-C Technologies.</title>
        <authorList>
            <person name="Bai S."/>
            <person name="Wu H."/>
            <person name="Zhang J."/>
            <person name="Pan Z."/>
            <person name="Zhao W."/>
            <person name="Li Z."/>
            <person name="Tong C."/>
        </authorList>
    </citation>
    <scope>NUCLEOTIDE SEQUENCE</scope>
    <source>
        <tissue evidence="9">Leaf</tissue>
    </source>
</reference>
<dbReference type="CDD" id="cd18659">
    <property type="entry name" value="CD2_tandem"/>
    <property type="match status" value="1"/>
</dbReference>
<gene>
    <name evidence="9" type="ORF">H0E87_002621</name>
</gene>
<dbReference type="GO" id="GO:0003682">
    <property type="term" value="F:chromatin binding"/>
    <property type="evidence" value="ECO:0007669"/>
    <property type="project" value="TreeGrafter"/>
</dbReference>
<organism evidence="9 10">
    <name type="scientific">Populus deltoides</name>
    <name type="common">Eastern poplar</name>
    <name type="synonym">Eastern cottonwood</name>
    <dbReference type="NCBI Taxonomy" id="3696"/>
    <lineage>
        <taxon>Eukaryota</taxon>
        <taxon>Viridiplantae</taxon>
        <taxon>Streptophyta</taxon>
        <taxon>Embryophyta</taxon>
        <taxon>Tracheophyta</taxon>
        <taxon>Spermatophyta</taxon>
        <taxon>Magnoliopsida</taxon>
        <taxon>eudicotyledons</taxon>
        <taxon>Gunneridae</taxon>
        <taxon>Pentapetalae</taxon>
        <taxon>rosids</taxon>
        <taxon>fabids</taxon>
        <taxon>Malpighiales</taxon>
        <taxon>Salicaceae</taxon>
        <taxon>Saliceae</taxon>
        <taxon>Populus</taxon>
    </lineage>
</organism>
<dbReference type="InterPro" id="IPR016197">
    <property type="entry name" value="Chromo-like_dom_sf"/>
</dbReference>
<proteinExistence type="predicted"/>
<evidence type="ECO:0000256" key="6">
    <source>
        <dbReference type="ARBA" id="ARBA00023242"/>
    </source>
</evidence>
<evidence type="ECO:0000256" key="1">
    <source>
        <dbReference type="ARBA" id="ARBA00022723"/>
    </source>
</evidence>
<dbReference type="Gene3D" id="2.40.50.40">
    <property type="match status" value="2"/>
</dbReference>
<dbReference type="InterPro" id="IPR000953">
    <property type="entry name" value="Chromo/chromo_shadow_dom"/>
</dbReference>
<keyword evidence="4" id="KW-0862">Zinc</keyword>
<feature type="compositionally biased region" description="Polar residues" evidence="7">
    <location>
        <begin position="190"/>
        <end position="199"/>
    </location>
</feature>
<evidence type="ECO:0000256" key="7">
    <source>
        <dbReference type="SAM" id="MobiDB-lite"/>
    </source>
</evidence>
<evidence type="ECO:0000256" key="3">
    <source>
        <dbReference type="ARBA" id="ARBA00022771"/>
    </source>
</evidence>
<feature type="region of interest" description="Disordered" evidence="7">
    <location>
        <begin position="583"/>
        <end position="608"/>
    </location>
</feature>
<dbReference type="GO" id="GO:0016887">
    <property type="term" value="F:ATP hydrolysis activity"/>
    <property type="evidence" value="ECO:0007669"/>
    <property type="project" value="TreeGrafter"/>
</dbReference>
<feature type="compositionally biased region" description="Basic and acidic residues" evidence="7">
    <location>
        <begin position="583"/>
        <end position="596"/>
    </location>
</feature>
<dbReference type="GO" id="GO:0005634">
    <property type="term" value="C:nucleus"/>
    <property type="evidence" value="ECO:0007669"/>
    <property type="project" value="TreeGrafter"/>
</dbReference>
<keyword evidence="10" id="KW-1185">Reference proteome</keyword>
<comment type="caution">
    <text evidence="9">The sequence shown here is derived from an EMBL/GenBank/DDBJ whole genome shotgun (WGS) entry which is preliminary data.</text>
</comment>
<dbReference type="Pfam" id="PF00385">
    <property type="entry name" value="Chromo"/>
    <property type="match status" value="2"/>
</dbReference>
<dbReference type="GO" id="GO:0140658">
    <property type="term" value="F:ATP-dependent chromatin remodeler activity"/>
    <property type="evidence" value="ECO:0007669"/>
    <property type="project" value="TreeGrafter"/>
</dbReference>
<keyword evidence="5" id="KW-0067">ATP-binding</keyword>
<feature type="compositionally biased region" description="Polar residues" evidence="7">
    <location>
        <begin position="338"/>
        <end position="347"/>
    </location>
</feature>
<keyword evidence="3" id="KW-0863">Zinc-finger</keyword>
<evidence type="ECO:0000256" key="4">
    <source>
        <dbReference type="ARBA" id="ARBA00022833"/>
    </source>
</evidence>
<dbReference type="PROSITE" id="PS50013">
    <property type="entry name" value="CHROMO_2"/>
    <property type="match status" value="2"/>
</dbReference>
<dbReference type="AlphaFoldDB" id="A0A8T2ZWD7"/>
<protein>
    <recommendedName>
        <fullName evidence="8">Chromo domain-containing protein</fullName>
    </recommendedName>
</protein>
<dbReference type="EMBL" id="JACEGQ020000001">
    <property type="protein sequence ID" value="KAH8521641.1"/>
    <property type="molecule type" value="Genomic_DNA"/>
</dbReference>
<sequence>MRILLDFGVLVLVILIGAELFGDMELFVQIISWFHYGACGGLIRLCSSSAEERLAFGFCIACSQVIGFGWLRFDSGGGLMLQHLPLDHFGNLSLKLGLEAKRKKILYGRVVSTGKEDNLESPRNTSAAKRRPKSEQSSDLSSSKKKGNDGYYYECVICDLGGNLLCCDSCPRVYHLQCLDPPLKRRSSSKGKSTLTVGSKSIEKEPDSSSDVLCSTKSCDPSAVSSVDGTSLHVNIDDEKKRDASPKESTAGKKTISLADELLSHSKLTESKPNNEGSGEKHVLACDNGSPRKKIVLAIGAASENRKRKLEGNSVDSVKKPRTNKGKRTSIKYRPKANNASSGTSKLNQKRKTINHEVSLLLPTEDVEVKNIELQKKDEKNPVEVAQPLEESYKAEVHVDETQECEDIVMTELQQVDRVLGCRIEGENASLSCCISLISKNDRPSDELLISETENGHLEEKAAGDTYSDLGVAENHVEGHPGVIESSEKDESVKNDIRVDTIRVYRRSASKDYKGGNSKDLLGKDGKDSGSGGISGKDQDESAVTTEATVKRHENPVIEETTDFCLKNSDADQISEVCEMHVSPETKETKEEDTKIKTSSSENKVPEPAMEELACANKETTSYEFLVKWVGRSHIHNSWISESQLKALAKRKLENYKAKYGTALINICEEKWKQPQRVIALRASEDGSREAFVKWTGLPYDECTWESLDDPVLKKSVHLINQFNQFERQTLEKDSARDDLQKREA</sequence>
<dbReference type="InterPro" id="IPR013083">
    <property type="entry name" value="Znf_RING/FYVE/PHD"/>
</dbReference>
<feature type="compositionally biased region" description="Polar residues" evidence="7">
    <location>
        <begin position="209"/>
        <end position="233"/>
    </location>
</feature>
<feature type="domain" description="Chromo" evidence="8">
    <location>
        <begin position="673"/>
        <end position="735"/>
    </location>
</feature>
<dbReference type="GO" id="GO:0005524">
    <property type="term" value="F:ATP binding"/>
    <property type="evidence" value="ECO:0007669"/>
    <property type="project" value="UniProtKB-KW"/>
</dbReference>
<keyword evidence="6" id="KW-0539">Nucleus</keyword>
<dbReference type="InterPro" id="IPR001965">
    <property type="entry name" value="Znf_PHD"/>
</dbReference>
<dbReference type="SUPFAM" id="SSF54160">
    <property type="entry name" value="Chromo domain-like"/>
    <property type="match status" value="2"/>
</dbReference>
<accession>A0A8T2ZWD7</accession>
<dbReference type="InterPro" id="IPR011011">
    <property type="entry name" value="Znf_FYVE_PHD"/>
</dbReference>
<dbReference type="Pfam" id="PF00628">
    <property type="entry name" value="PHD"/>
    <property type="match status" value="1"/>
</dbReference>
<dbReference type="Proteomes" id="UP000807159">
    <property type="component" value="Chromosome 1"/>
</dbReference>
<dbReference type="InterPro" id="IPR019787">
    <property type="entry name" value="Znf_PHD-finger"/>
</dbReference>
<feature type="region of interest" description="Disordered" evidence="7">
    <location>
        <begin position="511"/>
        <end position="549"/>
    </location>
</feature>
<dbReference type="GO" id="GO:0003677">
    <property type="term" value="F:DNA binding"/>
    <property type="evidence" value="ECO:0007669"/>
    <property type="project" value="TreeGrafter"/>
</dbReference>
<dbReference type="Gene3D" id="3.30.40.10">
    <property type="entry name" value="Zinc/RING finger domain, C3HC4 (zinc finger)"/>
    <property type="match status" value="1"/>
</dbReference>
<name>A0A8T2ZWD7_POPDE</name>
<evidence type="ECO:0000256" key="5">
    <source>
        <dbReference type="ARBA" id="ARBA00022840"/>
    </source>
</evidence>
<feature type="region of interest" description="Disordered" evidence="7">
    <location>
        <begin position="185"/>
        <end position="286"/>
    </location>
</feature>
<dbReference type="SUPFAM" id="SSF57903">
    <property type="entry name" value="FYVE/PHD zinc finger"/>
    <property type="match status" value="1"/>
</dbReference>
<evidence type="ECO:0000313" key="9">
    <source>
        <dbReference type="EMBL" id="KAH8521641.1"/>
    </source>
</evidence>
<dbReference type="PANTHER" id="PTHR45623">
    <property type="entry name" value="CHROMODOMAIN-HELICASE-DNA-BINDING PROTEIN 3-RELATED-RELATED"/>
    <property type="match status" value="1"/>
</dbReference>
<feature type="compositionally biased region" description="Basic and acidic residues" evidence="7">
    <location>
        <begin position="235"/>
        <end position="246"/>
    </location>
</feature>
<dbReference type="CDD" id="cd18660">
    <property type="entry name" value="CD1_tandem"/>
    <property type="match status" value="1"/>
</dbReference>
<keyword evidence="1" id="KW-0479">Metal-binding</keyword>
<feature type="domain" description="Chromo" evidence="8">
    <location>
        <begin position="608"/>
        <end position="659"/>
    </location>
</feature>
<keyword evidence="2" id="KW-0547">Nucleotide-binding</keyword>
<dbReference type="PANTHER" id="PTHR45623:SF28">
    <property type="entry name" value="PROTEIN CHROMATIN REMODELING 4"/>
    <property type="match status" value="1"/>
</dbReference>
<evidence type="ECO:0000313" key="10">
    <source>
        <dbReference type="Proteomes" id="UP000807159"/>
    </source>
</evidence>
<feature type="compositionally biased region" description="Basic residues" evidence="7">
    <location>
        <begin position="320"/>
        <end position="335"/>
    </location>
</feature>
<dbReference type="GO" id="GO:0008270">
    <property type="term" value="F:zinc ion binding"/>
    <property type="evidence" value="ECO:0007669"/>
    <property type="project" value="UniProtKB-KW"/>
</dbReference>
<dbReference type="InterPro" id="IPR023780">
    <property type="entry name" value="Chromo_domain"/>
</dbReference>